<keyword evidence="1" id="KW-1003">Cell membrane</keyword>
<gene>
    <name evidence="8" type="ORF">LJD61_11500</name>
</gene>
<comment type="caution">
    <text evidence="8">The sequence shown here is derived from an EMBL/GenBank/DDBJ whole genome shotgun (WGS) entry which is preliminary data.</text>
</comment>
<dbReference type="Gene3D" id="3.40.190.10">
    <property type="entry name" value="Periplasmic binding protein-like II"/>
    <property type="match status" value="1"/>
</dbReference>
<keyword evidence="2 7" id="KW-0732">Signal</keyword>
<sequence>MKCKKPAGFIISIACIFVMLFSMAGCKAVDTSNPKDAIEESAYSYEASDLSTAMALQSISSPCINSKGEIAVFDEEKEQILILDKKGALLREIPDTFKGGMSLAYDTGDKLYALLQYYKRKGSEITGMITELVIYDEQGQKSGDKIEKEARGNPESFKGKFITKMMPDKKGNLYVRKSDGTVEVLDKSLNSIKAWDRVKYSDFAVDEKDNLILLQRNTGGKSYIQKFDIKNDKAIWEKEFKVLDAPDYIYCNRNSGKLYGLQDGVIFNYDSKGDIDRRLLDIKELSAFDYITGFLVDDEEEIYVQSYDDEKSNIICFVKQDKSEQRAAEGNKKRLIIHMSYDFGNAISNAIIQYEKEHPDVDIKINDIREISFDEMIQKLNAELMAGKGPDIIFGDFPIADYKDKGLIANLGEFIDRDKSFNIKDYDENLINASKADYGLYSLPVDYYINCFLVNTKLLGQKEIPLKKDMTWEELYTVVREANRKPDTKIYMLPEMGPQALFHYIIYGDIDYYVDKENKLARFDSQEFIQALELMKRIDDEHLFHPDIDGKKIIHSDGEFAPEDILFIPIMFTSYKQIYGYGKYYNSFDIIPAIRELSTDIREVRARNIAINSNSQYKEEAWEFIKLLLSEEMQLKLSESNNLPVNNKANERSEADMFRYLDKYPYDEYYRPTDEDMDDLKSFMAEINKFEPFDIELKEIVQNEVEQYMKNEKSAQDTAKAVQNKVMLYLQE</sequence>
<dbReference type="RefSeq" id="WP_255227685.1">
    <property type="nucleotide sequence ID" value="NZ_JAJEKE010000009.1"/>
</dbReference>
<evidence type="ECO:0000256" key="5">
    <source>
        <dbReference type="ARBA" id="ARBA00023288"/>
    </source>
</evidence>
<evidence type="ECO:0000256" key="4">
    <source>
        <dbReference type="ARBA" id="ARBA00023139"/>
    </source>
</evidence>
<dbReference type="PROSITE" id="PS51257">
    <property type="entry name" value="PROKAR_LIPOPROTEIN"/>
    <property type="match status" value="1"/>
</dbReference>
<dbReference type="EMBL" id="JAJEKE010000009">
    <property type="protein sequence ID" value="MCQ1530169.1"/>
    <property type="molecule type" value="Genomic_DNA"/>
</dbReference>
<feature type="chain" id="PRO_5046585076" evidence="7">
    <location>
        <begin position="25"/>
        <end position="732"/>
    </location>
</feature>
<evidence type="ECO:0000313" key="9">
    <source>
        <dbReference type="Proteomes" id="UP001651880"/>
    </source>
</evidence>
<feature type="signal peptide" evidence="7">
    <location>
        <begin position="1"/>
        <end position="24"/>
    </location>
</feature>
<evidence type="ECO:0000256" key="7">
    <source>
        <dbReference type="SAM" id="SignalP"/>
    </source>
</evidence>
<keyword evidence="6" id="KW-0175">Coiled coil</keyword>
<keyword evidence="5" id="KW-0449">Lipoprotein</keyword>
<organism evidence="8 9">
    <name type="scientific">Lutispora saccharofermentans</name>
    <dbReference type="NCBI Taxonomy" id="3024236"/>
    <lineage>
        <taxon>Bacteria</taxon>
        <taxon>Bacillati</taxon>
        <taxon>Bacillota</taxon>
        <taxon>Clostridia</taxon>
        <taxon>Lutisporales</taxon>
        <taxon>Lutisporaceae</taxon>
        <taxon>Lutispora</taxon>
    </lineage>
</organism>
<dbReference type="SUPFAM" id="SSF63829">
    <property type="entry name" value="Calcium-dependent phosphotriesterase"/>
    <property type="match status" value="1"/>
</dbReference>
<evidence type="ECO:0000256" key="6">
    <source>
        <dbReference type="SAM" id="Coils"/>
    </source>
</evidence>
<accession>A0ABT1NGH7</accession>
<reference evidence="8 9" key="1">
    <citation type="submission" date="2021-10" db="EMBL/GenBank/DDBJ databases">
        <title>Lutispora strain m25 sp. nov., a thermophilic, non-spore-forming bacterium isolated from a lab-scale methanogenic bioreactor digesting anaerobic sludge.</title>
        <authorList>
            <person name="El Houari A."/>
            <person name="Mcdonald J."/>
        </authorList>
    </citation>
    <scope>NUCLEOTIDE SEQUENCE [LARGE SCALE GENOMIC DNA]</scope>
    <source>
        <strain evidence="9">m25</strain>
    </source>
</reference>
<keyword evidence="3" id="KW-0472">Membrane</keyword>
<dbReference type="PANTHER" id="PTHR43649">
    <property type="entry name" value="ARABINOSE-BINDING PROTEIN-RELATED"/>
    <property type="match status" value="1"/>
</dbReference>
<dbReference type="Pfam" id="PF01547">
    <property type="entry name" value="SBP_bac_1"/>
    <property type="match status" value="1"/>
</dbReference>
<protein>
    <submittedName>
        <fullName evidence="8">Extracellular solute-binding protein</fullName>
    </submittedName>
</protein>
<feature type="coiled-coil region" evidence="6">
    <location>
        <begin position="698"/>
        <end position="725"/>
    </location>
</feature>
<evidence type="ECO:0000313" key="8">
    <source>
        <dbReference type="EMBL" id="MCQ1530169.1"/>
    </source>
</evidence>
<proteinExistence type="predicted"/>
<dbReference type="InterPro" id="IPR006059">
    <property type="entry name" value="SBP"/>
</dbReference>
<dbReference type="Proteomes" id="UP001651880">
    <property type="component" value="Unassembled WGS sequence"/>
</dbReference>
<dbReference type="SUPFAM" id="SSF53850">
    <property type="entry name" value="Periplasmic binding protein-like II"/>
    <property type="match status" value="1"/>
</dbReference>
<evidence type="ECO:0000256" key="1">
    <source>
        <dbReference type="ARBA" id="ARBA00022475"/>
    </source>
</evidence>
<dbReference type="PANTHER" id="PTHR43649:SF33">
    <property type="entry name" value="POLYGALACTURONAN_RHAMNOGALACTURONAN-BINDING PROTEIN YTCQ"/>
    <property type="match status" value="1"/>
</dbReference>
<name>A0ABT1NGH7_9FIRM</name>
<evidence type="ECO:0000256" key="2">
    <source>
        <dbReference type="ARBA" id="ARBA00022729"/>
    </source>
</evidence>
<keyword evidence="4" id="KW-0564">Palmitate</keyword>
<evidence type="ECO:0000256" key="3">
    <source>
        <dbReference type="ARBA" id="ARBA00023136"/>
    </source>
</evidence>
<dbReference type="InterPro" id="IPR050490">
    <property type="entry name" value="Bact_solute-bd_prot1"/>
</dbReference>
<keyword evidence="9" id="KW-1185">Reference proteome</keyword>